<keyword evidence="3" id="KW-1185">Reference proteome</keyword>
<evidence type="ECO:0000313" key="2">
    <source>
        <dbReference type="EMBL" id="CAH3183896.1"/>
    </source>
</evidence>
<comment type="caution">
    <text evidence="2">The sequence shown here is derived from an EMBL/GenBank/DDBJ whole genome shotgun (WGS) entry which is preliminary data.</text>
</comment>
<accession>A0ABN8RZD5</accession>
<proteinExistence type="predicted"/>
<evidence type="ECO:0000256" key="1">
    <source>
        <dbReference type="SAM" id="MobiDB-lite"/>
    </source>
</evidence>
<organism evidence="2 3">
    <name type="scientific">Porites evermanni</name>
    <dbReference type="NCBI Taxonomy" id="104178"/>
    <lineage>
        <taxon>Eukaryota</taxon>
        <taxon>Metazoa</taxon>
        <taxon>Cnidaria</taxon>
        <taxon>Anthozoa</taxon>
        <taxon>Hexacorallia</taxon>
        <taxon>Scleractinia</taxon>
        <taxon>Fungiina</taxon>
        <taxon>Poritidae</taxon>
        <taxon>Porites</taxon>
    </lineage>
</organism>
<protein>
    <submittedName>
        <fullName evidence="2">Uncharacterized protein</fullName>
    </submittedName>
</protein>
<reference evidence="2 3" key="1">
    <citation type="submission" date="2022-05" db="EMBL/GenBank/DDBJ databases">
        <authorList>
            <consortium name="Genoscope - CEA"/>
            <person name="William W."/>
        </authorList>
    </citation>
    <scope>NUCLEOTIDE SEQUENCE [LARGE SCALE GENOMIC DNA]</scope>
</reference>
<dbReference type="Proteomes" id="UP001159427">
    <property type="component" value="Unassembled WGS sequence"/>
</dbReference>
<gene>
    <name evidence="2" type="ORF">PEVE_00015123</name>
</gene>
<evidence type="ECO:0000313" key="3">
    <source>
        <dbReference type="Proteomes" id="UP001159427"/>
    </source>
</evidence>
<feature type="region of interest" description="Disordered" evidence="1">
    <location>
        <begin position="134"/>
        <end position="169"/>
    </location>
</feature>
<dbReference type="EMBL" id="CALNXI010002158">
    <property type="protein sequence ID" value="CAH3183896.1"/>
    <property type="molecule type" value="Genomic_DNA"/>
</dbReference>
<sequence length="169" mass="19271">MPQKKGKRNLSLLYYFVSECKQALLRAIITVRILAPHLQTIKMTEIAAHPLLFQQLPSEILPHPLQEKSAKFFFHNYSTVKVKRQNVWLRFWIPHCGRCGFRIPGNGGPDSLSVEFGFRIPIVFRIPDNSSWITDSKAQDAGSHKQKSEKKNSFSIPQAKIPDSGIRST</sequence>
<name>A0ABN8RZD5_9CNID</name>